<dbReference type="GeneID" id="139904737"/>
<reference evidence="1" key="1">
    <citation type="submission" date="2014-05" db="EMBL/GenBank/DDBJ databases">
        <authorList>
            <person name="Chronopoulou M."/>
        </authorList>
    </citation>
    <scope>NUCLEOTIDE SEQUENCE</scope>
    <source>
        <tissue evidence="1">Whole organism</tissue>
    </source>
</reference>
<dbReference type="AlphaFoldDB" id="A0A0K2SZ65"/>
<protein>
    <submittedName>
        <fullName evidence="1">Uncharacterized protein</fullName>
    </submittedName>
</protein>
<dbReference type="EMBL" id="HACA01001713">
    <property type="protein sequence ID" value="CDW19074.1"/>
    <property type="molecule type" value="Transcribed_RNA"/>
</dbReference>
<evidence type="ECO:0000313" key="1">
    <source>
        <dbReference type="EMBL" id="CDW19074.1"/>
    </source>
</evidence>
<accession>A0A0K2SZ65</accession>
<name>A0A0K2SZ65_LEPSM</name>
<sequence length="194" mass="22203">MKEIFTIRRGDSVQQRGTTNLVMKFLLLPSLFLIFSFDPREGVSAAHLTSPRKTLSTKIEPCKCNSVIDSIFWSGLMPSYFICGGEMVCILKNMDWYSNGMIHLKPVIQLLEMTDPNWLSGTNLIEEAGFCVQMANMDIIGISEDSPAEKRTLESFLGCFQKDLSKYLCKGCISKYWNFFRKRMSEFAQLDQFN</sequence>
<dbReference type="RefSeq" id="XP_071743958.1">
    <property type="nucleotide sequence ID" value="XM_071887857.1"/>
</dbReference>
<organism evidence="1">
    <name type="scientific">Lepeophtheirus salmonis</name>
    <name type="common">Salmon louse</name>
    <name type="synonym">Caligus salmonis</name>
    <dbReference type="NCBI Taxonomy" id="72036"/>
    <lineage>
        <taxon>Eukaryota</taxon>
        <taxon>Metazoa</taxon>
        <taxon>Ecdysozoa</taxon>
        <taxon>Arthropoda</taxon>
        <taxon>Crustacea</taxon>
        <taxon>Multicrustacea</taxon>
        <taxon>Hexanauplia</taxon>
        <taxon>Copepoda</taxon>
        <taxon>Siphonostomatoida</taxon>
        <taxon>Caligidae</taxon>
        <taxon>Lepeophtheirus</taxon>
    </lineage>
</organism>
<proteinExistence type="predicted"/>